<protein>
    <recommendedName>
        <fullName evidence="6">THAP-type domain-containing protein</fullName>
    </recommendedName>
</protein>
<keyword evidence="2 5" id="KW-0863">Zinc-finger</keyword>
<keyword evidence="4 5" id="KW-0238">DNA-binding</keyword>
<organism evidence="7">
    <name type="scientific">Clastoptera arizonana</name>
    <name type="common">Arizona spittle bug</name>
    <dbReference type="NCBI Taxonomy" id="38151"/>
    <lineage>
        <taxon>Eukaryota</taxon>
        <taxon>Metazoa</taxon>
        <taxon>Ecdysozoa</taxon>
        <taxon>Arthropoda</taxon>
        <taxon>Hexapoda</taxon>
        <taxon>Insecta</taxon>
        <taxon>Pterygota</taxon>
        <taxon>Neoptera</taxon>
        <taxon>Paraneoptera</taxon>
        <taxon>Hemiptera</taxon>
        <taxon>Auchenorrhyncha</taxon>
        <taxon>Cercopoidea</taxon>
        <taxon>Clastopteridae</taxon>
        <taxon>Clastoptera</taxon>
    </lineage>
</organism>
<name>A0A1B6D2F8_9HEMI</name>
<dbReference type="EMBL" id="GEDC01017421">
    <property type="protein sequence ID" value="JAS19877.1"/>
    <property type="molecule type" value="Transcribed_RNA"/>
</dbReference>
<sequence>FICKCESTPIHKRSFHKFPKSDIMREKWIAIVNSSKPINFNTAYICSDHFDVNDYHDGDELKQRQRLKPNALPKRSVVSKKSTKICNEVRTVDFNHENAESKQILDVNRTASRA</sequence>
<feature type="non-terminal residue" evidence="7">
    <location>
        <position position="114"/>
    </location>
</feature>
<dbReference type="Gene3D" id="6.20.210.20">
    <property type="entry name" value="THAP domain"/>
    <property type="match status" value="1"/>
</dbReference>
<evidence type="ECO:0000256" key="1">
    <source>
        <dbReference type="ARBA" id="ARBA00022723"/>
    </source>
</evidence>
<evidence type="ECO:0000256" key="3">
    <source>
        <dbReference type="ARBA" id="ARBA00022833"/>
    </source>
</evidence>
<proteinExistence type="predicted"/>
<evidence type="ECO:0000256" key="5">
    <source>
        <dbReference type="PROSITE-ProRule" id="PRU00309"/>
    </source>
</evidence>
<reference evidence="7" key="1">
    <citation type="submission" date="2015-12" db="EMBL/GenBank/DDBJ databases">
        <title>De novo transcriptome assembly of four potential Pierce s Disease insect vectors from Arizona vineyards.</title>
        <authorList>
            <person name="Tassone E.E."/>
        </authorList>
    </citation>
    <scope>NUCLEOTIDE SEQUENCE</scope>
</reference>
<dbReference type="InterPro" id="IPR038441">
    <property type="entry name" value="THAP_Znf_sf"/>
</dbReference>
<evidence type="ECO:0000256" key="2">
    <source>
        <dbReference type="ARBA" id="ARBA00022771"/>
    </source>
</evidence>
<feature type="non-terminal residue" evidence="7">
    <location>
        <position position="1"/>
    </location>
</feature>
<evidence type="ECO:0000256" key="4">
    <source>
        <dbReference type="ARBA" id="ARBA00023125"/>
    </source>
</evidence>
<dbReference type="PROSITE" id="PS50950">
    <property type="entry name" value="ZF_THAP"/>
    <property type="match status" value="1"/>
</dbReference>
<accession>A0A1B6D2F8</accession>
<dbReference type="SMART" id="SM00980">
    <property type="entry name" value="THAP"/>
    <property type="match status" value="1"/>
</dbReference>
<dbReference type="AlphaFoldDB" id="A0A1B6D2F8"/>
<dbReference type="Pfam" id="PF05485">
    <property type="entry name" value="THAP"/>
    <property type="match status" value="1"/>
</dbReference>
<evidence type="ECO:0000313" key="7">
    <source>
        <dbReference type="EMBL" id="JAS19877.1"/>
    </source>
</evidence>
<keyword evidence="1" id="KW-0479">Metal-binding</keyword>
<dbReference type="InterPro" id="IPR006612">
    <property type="entry name" value="THAP_Znf"/>
</dbReference>
<gene>
    <name evidence="7" type="ORF">g.13228</name>
</gene>
<dbReference type="GO" id="GO:0008270">
    <property type="term" value="F:zinc ion binding"/>
    <property type="evidence" value="ECO:0007669"/>
    <property type="project" value="UniProtKB-KW"/>
</dbReference>
<evidence type="ECO:0000259" key="6">
    <source>
        <dbReference type="PROSITE" id="PS50950"/>
    </source>
</evidence>
<keyword evidence="3" id="KW-0862">Zinc</keyword>
<feature type="domain" description="THAP-type" evidence="6">
    <location>
        <begin position="1"/>
        <end position="76"/>
    </location>
</feature>
<dbReference type="SUPFAM" id="SSF57716">
    <property type="entry name" value="Glucocorticoid receptor-like (DNA-binding domain)"/>
    <property type="match status" value="1"/>
</dbReference>
<dbReference type="GO" id="GO:0003677">
    <property type="term" value="F:DNA binding"/>
    <property type="evidence" value="ECO:0007669"/>
    <property type="project" value="UniProtKB-UniRule"/>
</dbReference>